<accession>A0A1M5P6N5</accession>
<keyword evidence="2" id="KW-1185">Reference proteome</keyword>
<organism evidence="1 2">
    <name type="scientific">Thermosyntropha lipolytica DSM 11003</name>
    <dbReference type="NCBI Taxonomy" id="1123382"/>
    <lineage>
        <taxon>Bacteria</taxon>
        <taxon>Bacillati</taxon>
        <taxon>Bacillota</taxon>
        <taxon>Clostridia</taxon>
        <taxon>Eubacteriales</taxon>
        <taxon>Syntrophomonadaceae</taxon>
        <taxon>Thermosyntropha</taxon>
    </lineage>
</organism>
<reference evidence="2" key="1">
    <citation type="submission" date="2016-11" db="EMBL/GenBank/DDBJ databases">
        <authorList>
            <person name="Varghese N."/>
            <person name="Submissions S."/>
        </authorList>
    </citation>
    <scope>NUCLEOTIDE SEQUENCE [LARGE SCALE GENOMIC DNA]</scope>
    <source>
        <strain evidence="2">DSM 11003</strain>
    </source>
</reference>
<dbReference type="EMBL" id="FQWY01000020">
    <property type="protein sequence ID" value="SHG97099.1"/>
    <property type="molecule type" value="Genomic_DNA"/>
</dbReference>
<dbReference type="AlphaFoldDB" id="A0A1M5P6N5"/>
<dbReference type="Proteomes" id="UP000242329">
    <property type="component" value="Unassembled WGS sequence"/>
</dbReference>
<sequence>MKLKKTLLNHILFLCCFLLISGCLVTTENVKKREGPDKVQIDVKKMDWEDNECGILLSYYYSPQLFEILAADKEGEMIGLIKNGENNYWNSIYLINPFLKDAVKVADVSSQFYPFNAAINEKWMIWVENNNTDWRLWKLERKTGKKVCLAQGYYTEKTGPDFPHVEIYEDKLVYDVTIDNGKTIKTSIFLCFLDDDEKTVIAELEGKDEYYGAPKIYGDYITWHKGQWNSQMKGEVWLYSISEKSSRKIDFGDNAITPDIWGNYLVANTYSTEYPENKNIVLYDLKNDSLISIISSKKGSYLEYYAPSISHGIVAWQQNYTGKNFFYSTALKRKFTLPDTVERVTVNDSFVVWYDRKMGGIAFIPLLTLGAVLEMDGEKVLPPVKNKLQYRRVEFLPQLTPAEILNLQIYAGKNKDYDMLDILFTSNAGLFDDRKEFLKQITQTENYAYYASKDYLIYGDEALACIVAENRSVNSNTLVQKVKLVKEDGYWHCLPNAGF</sequence>
<protein>
    <submittedName>
        <fullName evidence="1">Uncharacterized protein</fullName>
    </submittedName>
</protein>
<evidence type="ECO:0000313" key="2">
    <source>
        <dbReference type="Proteomes" id="UP000242329"/>
    </source>
</evidence>
<dbReference type="PANTHER" id="PTHR36842">
    <property type="entry name" value="PROTEIN TOLB HOMOLOG"/>
    <property type="match status" value="1"/>
</dbReference>
<dbReference type="PROSITE" id="PS51257">
    <property type="entry name" value="PROKAR_LIPOPROTEIN"/>
    <property type="match status" value="1"/>
</dbReference>
<evidence type="ECO:0000313" key="1">
    <source>
        <dbReference type="EMBL" id="SHG97099.1"/>
    </source>
</evidence>
<proteinExistence type="predicted"/>
<dbReference type="SUPFAM" id="SSF69304">
    <property type="entry name" value="Tricorn protease N-terminal domain"/>
    <property type="match status" value="1"/>
</dbReference>
<gene>
    <name evidence="1" type="ORF">SAMN02745221_01382</name>
</gene>
<dbReference type="PANTHER" id="PTHR36842:SF1">
    <property type="entry name" value="PROTEIN TOLB"/>
    <property type="match status" value="1"/>
</dbReference>
<name>A0A1M5P6N5_9FIRM</name>